<keyword evidence="8" id="KW-0460">Magnesium</keyword>
<evidence type="ECO:0000256" key="4">
    <source>
        <dbReference type="ARBA" id="ARBA00022695"/>
    </source>
</evidence>
<gene>
    <name evidence="11" type="ORF">BKH32_12830</name>
</gene>
<dbReference type="Proteomes" id="UP000185736">
    <property type="component" value="Unassembled WGS sequence"/>
</dbReference>
<dbReference type="EMBL" id="MSGO01000079">
    <property type="protein sequence ID" value="OLL13080.1"/>
    <property type="molecule type" value="Genomic_DNA"/>
</dbReference>
<evidence type="ECO:0000256" key="9">
    <source>
        <dbReference type="ARBA" id="ARBA00038276"/>
    </source>
</evidence>
<evidence type="ECO:0000313" key="12">
    <source>
        <dbReference type="Proteomes" id="UP000185736"/>
    </source>
</evidence>
<dbReference type="GO" id="GO:0046872">
    <property type="term" value="F:metal ion binding"/>
    <property type="evidence" value="ECO:0007669"/>
    <property type="project" value="UniProtKB-KW"/>
</dbReference>
<evidence type="ECO:0000256" key="1">
    <source>
        <dbReference type="ARBA" id="ARBA00001946"/>
    </source>
</evidence>
<dbReference type="GO" id="GO:0016779">
    <property type="term" value="F:nucleotidyltransferase activity"/>
    <property type="evidence" value="ECO:0007669"/>
    <property type="project" value="UniProtKB-KW"/>
</dbReference>
<dbReference type="InterPro" id="IPR043519">
    <property type="entry name" value="NT_sf"/>
</dbReference>
<dbReference type="CDD" id="cd05403">
    <property type="entry name" value="NT_KNTase_like"/>
    <property type="match status" value="1"/>
</dbReference>
<dbReference type="PANTHER" id="PTHR33571:SF12">
    <property type="entry name" value="BSL3053 PROTEIN"/>
    <property type="match status" value="1"/>
</dbReference>
<evidence type="ECO:0000256" key="2">
    <source>
        <dbReference type="ARBA" id="ARBA00022649"/>
    </source>
</evidence>
<dbReference type="InterPro" id="IPR002934">
    <property type="entry name" value="Polymerase_NTP_transf_dom"/>
</dbReference>
<evidence type="ECO:0000256" key="3">
    <source>
        <dbReference type="ARBA" id="ARBA00022679"/>
    </source>
</evidence>
<dbReference type="SUPFAM" id="SSF81301">
    <property type="entry name" value="Nucleotidyltransferase"/>
    <property type="match status" value="1"/>
</dbReference>
<dbReference type="PANTHER" id="PTHR33571">
    <property type="entry name" value="SSL8005 PROTEIN"/>
    <property type="match status" value="1"/>
</dbReference>
<dbReference type="RefSeq" id="WP_075250383.1">
    <property type="nucleotide sequence ID" value="NZ_MSGO01000079.1"/>
</dbReference>
<sequence length="101" mass="11204">MAVKVAIDTKALSEACARFGVARLRVFGSVLADHFDPHTSDIDFLVDFQTGREDRFADFFGLQDELTRIFGRKIDLVVAESVKNPYFKSSVLRGAADVYAA</sequence>
<accession>A0A1Q8HW54</accession>
<reference evidence="11 12" key="1">
    <citation type="submission" date="2016-12" db="EMBL/GenBank/DDBJ databases">
        <title>Genomic comparison of strains in the 'Actinomyces naeslundii' group.</title>
        <authorList>
            <person name="Mughal S.R."/>
            <person name="Do T."/>
            <person name="Gilbert S.C."/>
            <person name="Witherden E.A."/>
            <person name="Didelot X."/>
            <person name="Beighton D."/>
        </authorList>
    </citation>
    <scope>NUCLEOTIDE SEQUENCE [LARGE SCALE GENOMIC DNA]</scope>
    <source>
        <strain evidence="11 12">S64C</strain>
    </source>
</reference>
<dbReference type="GO" id="GO:0005524">
    <property type="term" value="F:ATP binding"/>
    <property type="evidence" value="ECO:0007669"/>
    <property type="project" value="UniProtKB-KW"/>
</dbReference>
<dbReference type="Pfam" id="PF01909">
    <property type="entry name" value="NTP_transf_2"/>
    <property type="match status" value="1"/>
</dbReference>
<evidence type="ECO:0000256" key="8">
    <source>
        <dbReference type="ARBA" id="ARBA00022842"/>
    </source>
</evidence>
<proteinExistence type="inferred from homology"/>
<evidence type="ECO:0000256" key="5">
    <source>
        <dbReference type="ARBA" id="ARBA00022723"/>
    </source>
</evidence>
<evidence type="ECO:0000256" key="6">
    <source>
        <dbReference type="ARBA" id="ARBA00022741"/>
    </source>
</evidence>
<comment type="cofactor">
    <cofactor evidence="1">
        <name>Mg(2+)</name>
        <dbReference type="ChEBI" id="CHEBI:18420"/>
    </cofactor>
</comment>
<evidence type="ECO:0000256" key="7">
    <source>
        <dbReference type="ARBA" id="ARBA00022840"/>
    </source>
</evidence>
<dbReference type="InterPro" id="IPR052038">
    <property type="entry name" value="Type-VII_TA_antitoxin"/>
</dbReference>
<evidence type="ECO:0000259" key="10">
    <source>
        <dbReference type="Pfam" id="PF01909"/>
    </source>
</evidence>
<protein>
    <submittedName>
        <fullName evidence="11">Toxin-antitoxin system toxin subunit</fullName>
    </submittedName>
</protein>
<keyword evidence="3" id="KW-0808">Transferase</keyword>
<dbReference type="AlphaFoldDB" id="A0A1Q8HW54"/>
<feature type="domain" description="Polymerase nucleotidyl transferase" evidence="10">
    <location>
        <begin position="11"/>
        <end position="93"/>
    </location>
</feature>
<keyword evidence="6" id="KW-0547">Nucleotide-binding</keyword>
<keyword evidence="7" id="KW-0067">ATP-binding</keyword>
<dbReference type="Gene3D" id="3.30.460.10">
    <property type="entry name" value="Beta Polymerase, domain 2"/>
    <property type="match status" value="1"/>
</dbReference>
<keyword evidence="5" id="KW-0479">Metal-binding</keyword>
<keyword evidence="4" id="KW-0548">Nucleotidyltransferase</keyword>
<evidence type="ECO:0000313" key="11">
    <source>
        <dbReference type="EMBL" id="OLL13080.1"/>
    </source>
</evidence>
<comment type="caution">
    <text evidence="11">The sequence shown here is derived from an EMBL/GenBank/DDBJ whole genome shotgun (WGS) entry which is preliminary data.</text>
</comment>
<name>A0A1Q8HW54_9ACTO</name>
<organism evidence="11 12">
    <name type="scientific">Actinomyces oris</name>
    <dbReference type="NCBI Taxonomy" id="544580"/>
    <lineage>
        <taxon>Bacteria</taxon>
        <taxon>Bacillati</taxon>
        <taxon>Actinomycetota</taxon>
        <taxon>Actinomycetes</taxon>
        <taxon>Actinomycetales</taxon>
        <taxon>Actinomycetaceae</taxon>
        <taxon>Actinomyces</taxon>
    </lineage>
</organism>
<keyword evidence="2" id="KW-1277">Toxin-antitoxin system</keyword>
<comment type="similarity">
    <text evidence="9">Belongs to the MntA antitoxin family.</text>
</comment>